<dbReference type="EMBL" id="BK016267">
    <property type="protein sequence ID" value="DAG06252.1"/>
    <property type="molecule type" value="Genomic_DNA"/>
</dbReference>
<sequence>MQQKTQGVTLGYGLLPFQGVLYVTYGTPSYELLPFQGV</sequence>
<name>A0A8S5VHR6_9CAUD</name>
<accession>A0A8S5VHR6</accession>
<organism evidence="1">
    <name type="scientific">Siphoviridae sp. ct3z32</name>
    <dbReference type="NCBI Taxonomy" id="2825327"/>
    <lineage>
        <taxon>Viruses</taxon>
        <taxon>Duplodnaviria</taxon>
        <taxon>Heunggongvirae</taxon>
        <taxon>Uroviricota</taxon>
        <taxon>Caudoviricetes</taxon>
    </lineage>
</organism>
<reference evidence="1" key="1">
    <citation type="journal article" date="2021" name="Proc. Natl. Acad. Sci. U.S.A.">
        <title>A Catalog of Tens of Thousands of Viruses from Human Metagenomes Reveals Hidden Associations with Chronic Diseases.</title>
        <authorList>
            <person name="Tisza M.J."/>
            <person name="Buck C.B."/>
        </authorList>
    </citation>
    <scope>NUCLEOTIDE SEQUENCE</scope>
    <source>
        <strain evidence="1">Ct3z32</strain>
    </source>
</reference>
<proteinExistence type="predicted"/>
<evidence type="ECO:0000313" key="1">
    <source>
        <dbReference type="EMBL" id="DAG06252.1"/>
    </source>
</evidence>
<protein>
    <submittedName>
        <fullName evidence="1">Uncharacterized protein</fullName>
    </submittedName>
</protein>